<organism evidence="6 7">
    <name type="scientific">Campylobacter aviculae</name>
    <dbReference type="NCBI Taxonomy" id="2510190"/>
    <lineage>
        <taxon>Bacteria</taxon>
        <taxon>Pseudomonadati</taxon>
        <taxon>Campylobacterota</taxon>
        <taxon>Epsilonproteobacteria</taxon>
        <taxon>Campylobacterales</taxon>
        <taxon>Campylobacteraceae</taxon>
        <taxon>Campylobacter</taxon>
    </lineage>
</organism>
<evidence type="ECO:0000256" key="1">
    <source>
        <dbReference type="ARBA" id="ARBA00022485"/>
    </source>
</evidence>
<gene>
    <name evidence="6" type="ORF">CQA76_01040</name>
</gene>
<comment type="caution">
    <text evidence="6">The sequence shown here is derived from an EMBL/GenBank/DDBJ whole genome shotgun (WGS) entry which is preliminary data.</text>
</comment>
<dbReference type="Pfam" id="PF13247">
    <property type="entry name" value="Fer4_11"/>
    <property type="match status" value="1"/>
</dbReference>
<dbReference type="InterPro" id="IPR050954">
    <property type="entry name" value="ET_IronSulfur_Cluster-Binding"/>
</dbReference>
<dbReference type="Proteomes" id="UP000310353">
    <property type="component" value="Unassembled WGS sequence"/>
</dbReference>
<dbReference type="InterPro" id="IPR017900">
    <property type="entry name" value="4Fe4S_Fe_S_CS"/>
</dbReference>
<evidence type="ECO:0000256" key="2">
    <source>
        <dbReference type="ARBA" id="ARBA00022723"/>
    </source>
</evidence>
<evidence type="ECO:0000313" key="6">
    <source>
        <dbReference type="EMBL" id="TKX32903.1"/>
    </source>
</evidence>
<keyword evidence="7" id="KW-1185">Reference proteome</keyword>
<dbReference type="PROSITE" id="PS51379">
    <property type="entry name" value="4FE4S_FER_2"/>
    <property type="match status" value="3"/>
</dbReference>
<keyword evidence="3" id="KW-0408">Iron</keyword>
<feature type="domain" description="4Fe-4S ferredoxin-type" evidence="5">
    <location>
        <begin position="81"/>
        <end position="110"/>
    </location>
</feature>
<dbReference type="SUPFAM" id="SSF54862">
    <property type="entry name" value="4Fe-4S ferredoxins"/>
    <property type="match status" value="1"/>
</dbReference>
<dbReference type="PANTHER" id="PTHR43177:SF3">
    <property type="entry name" value="PROTEIN NRFC HOMOLOG"/>
    <property type="match status" value="1"/>
</dbReference>
<accession>A0A4U7BLH8</accession>
<sequence length="189" mass="21238">MKYAMVFNSQLCIGCQSCSIACRSENKVPDGLYRLRVKIQGPKGLFPNLIFDFERFSCQMCEDAPCVSVCPTHASFIDENGIIDIDSDKCVGCLYCIGACPYNARFLDTKTKIPNKCNFCKNTHLKNYGEPACVSVCPTSALIFGDLNNPKDPIYDVLNNHNYVRRKEHLGTKPKLFIIPNKKGEISYE</sequence>
<dbReference type="AlphaFoldDB" id="A0A4U7BLH8"/>
<evidence type="ECO:0000256" key="4">
    <source>
        <dbReference type="ARBA" id="ARBA00023014"/>
    </source>
</evidence>
<name>A0A4U7BLH8_9BACT</name>
<dbReference type="RefSeq" id="WP_137621604.1">
    <property type="nucleotide sequence ID" value="NZ_NXMA01000002.1"/>
</dbReference>
<feature type="domain" description="4Fe-4S ferredoxin-type" evidence="5">
    <location>
        <begin position="3"/>
        <end position="32"/>
    </location>
</feature>
<evidence type="ECO:0000259" key="5">
    <source>
        <dbReference type="PROSITE" id="PS51379"/>
    </source>
</evidence>
<dbReference type="InterPro" id="IPR017896">
    <property type="entry name" value="4Fe4S_Fe-S-bd"/>
</dbReference>
<dbReference type="EMBL" id="NXMA01000002">
    <property type="protein sequence ID" value="TKX32903.1"/>
    <property type="molecule type" value="Genomic_DNA"/>
</dbReference>
<proteinExistence type="predicted"/>
<dbReference type="PROSITE" id="PS00198">
    <property type="entry name" value="4FE4S_FER_1"/>
    <property type="match status" value="1"/>
</dbReference>
<dbReference type="GO" id="GO:0051539">
    <property type="term" value="F:4 iron, 4 sulfur cluster binding"/>
    <property type="evidence" value="ECO:0007669"/>
    <property type="project" value="UniProtKB-KW"/>
</dbReference>
<dbReference type="Gene3D" id="3.30.70.20">
    <property type="match status" value="2"/>
</dbReference>
<protein>
    <submittedName>
        <fullName evidence="6">Polysulfide reductase chain B</fullName>
    </submittedName>
</protein>
<keyword evidence="1" id="KW-0004">4Fe-4S</keyword>
<feature type="domain" description="4Fe-4S ferredoxin-type" evidence="5">
    <location>
        <begin position="47"/>
        <end position="80"/>
    </location>
</feature>
<dbReference type="OrthoDB" id="9789030at2"/>
<keyword evidence="2" id="KW-0479">Metal-binding</keyword>
<reference evidence="6 7" key="1">
    <citation type="submission" date="2018-05" db="EMBL/GenBank/DDBJ databases">
        <title>Novel Campyloabacter and Helicobacter Species and Strains.</title>
        <authorList>
            <person name="Mannion A.J."/>
            <person name="Shen Z."/>
            <person name="Fox J.G."/>
        </authorList>
    </citation>
    <scope>NUCLEOTIDE SEQUENCE [LARGE SCALE GENOMIC DNA]</scope>
    <source>
        <strain evidence="7">MIT17-670</strain>
    </source>
</reference>
<keyword evidence="4" id="KW-0411">Iron-sulfur</keyword>
<dbReference type="GO" id="GO:0046872">
    <property type="term" value="F:metal ion binding"/>
    <property type="evidence" value="ECO:0007669"/>
    <property type="project" value="UniProtKB-KW"/>
</dbReference>
<evidence type="ECO:0000256" key="3">
    <source>
        <dbReference type="ARBA" id="ARBA00023004"/>
    </source>
</evidence>
<dbReference type="PANTHER" id="PTHR43177">
    <property type="entry name" value="PROTEIN NRFC"/>
    <property type="match status" value="1"/>
</dbReference>
<evidence type="ECO:0000313" key="7">
    <source>
        <dbReference type="Proteomes" id="UP000310353"/>
    </source>
</evidence>
<dbReference type="CDD" id="cd10551">
    <property type="entry name" value="PsrB"/>
    <property type="match status" value="1"/>
</dbReference>